<feature type="domain" description="Response regulatory" evidence="5">
    <location>
        <begin position="2"/>
        <end position="117"/>
    </location>
</feature>
<dbReference type="SUPFAM" id="SSF52172">
    <property type="entry name" value="CheY-like"/>
    <property type="match status" value="1"/>
</dbReference>
<gene>
    <name evidence="6" type="ORF">GCM10023091_29360</name>
</gene>
<dbReference type="CDD" id="cd00009">
    <property type="entry name" value="AAA"/>
    <property type="match status" value="1"/>
</dbReference>
<evidence type="ECO:0000313" key="7">
    <source>
        <dbReference type="Proteomes" id="UP001501508"/>
    </source>
</evidence>
<dbReference type="Gene3D" id="3.40.50.300">
    <property type="entry name" value="P-loop containing nucleotide triphosphate hydrolases"/>
    <property type="match status" value="1"/>
</dbReference>
<dbReference type="InterPro" id="IPR003593">
    <property type="entry name" value="AAA+_ATPase"/>
</dbReference>
<dbReference type="Gene3D" id="3.40.50.2300">
    <property type="match status" value="1"/>
</dbReference>
<dbReference type="SMART" id="SM00382">
    <property type="entry name" value="AAA"/>
    <property type="match status" value="1"/>
</dbReference>
<proteinExistence type="predicted"/>
<dbReference type="Proteomes" id="UP001501508">
    <property type="component" value="Unassembled WGS sequence"/>
</dbReference>
<comment type="caution">
    <text evidence="6">The sequence shown here is derived from an EMBL/GenBank/DDBJ whole genome shotgun (WGS) entry which is preliminary data.</text>
</comment>
<sequence>MKILLAGYPHGYMRVLGSMLAEAGFETGEANSLAEAQSLIGNLKPDTVICCFPWLKGVGYMTVVSAFKEAWRGIDLIIIDRHIELHVAVDLIHAGVFSCLNYPFATGQLLSALTKLKERRASAPGGPFRPSDMDFVKGISSVAKNMYHLIDLVAPTNFNVLIYGETGTGKELVARHIAHKGSSGSPFIAVDCGCLSRELALSELFGHEKGSFTGALERKTGAFETANNGTLFLDEIGNLDYEVQGFLLRAIQERKIRRENCFRGISKTRGLR</sequence>
<reference evidence="7" key="1">
    <citation type="journal article" date="2019" name="Int. J. Syst. Evol. Microbiol.">
        <title>The Global Catalogue of Microorganisms (GCM) 10K type strain sequencing project: providing services to taxonomists for standard genome sequencing and annotation.</title>
        <authorList>
            <consortium name="The Broad Institute Genomics Platform"/>
            <consortium name="The Broad Institute Genome Sequencing Center for Infectious Disease"/>
            <person name="Wu L."/>
            <person name="Ma J."/>
        </authorList>
    </citation>
    <scope>NUCLEOTIDE SEQUENCE [LARGE SCALE GENOMIC DNA]</scope>
    <source>
        <strain evidence="7">JCM 31920</strain>
    </source>
</reference>
<dbReference type="RefSeq" id="WP_345030520.1">
    <property type="nucleotide sequence ID" value="NZ_BAABEY010000026.1"/>
</dbReference>
<dbReference type="InterPro" id="IPR025943">
    <property type="entry name" value="Sigma_54_int_dom_ATP-bd_2"/>
</dbReference>
<evidence type="ECO:0000259" key="4">
    <source>
        <dbReference type="PROSITE" id="PS50045"/>
    </source>
</evidence>
<dbReference type="InterPro" id="IPR002078">
    <property type="entry name" value="Sigma_54_int"/>
</dbReference>
<dbReference type="PROSITE" id="PS50045">
    <property type="entry name" value="SIGMA54_INTERACT_4"/>
    <property type="match status" value="1"/>
</dbReference>
<dbReference type="PANTHER" id="PTHR32071:SF81">
    <property type="entry name" value="PROPIONATE CATABOLISM OPERON REGULATORY PROTEIN"/>
    <property type="match status" value="1"/>
</dbReference>
<name>A0ABP8M4E8_9BACT</name>
<dbReference type="InterPro" id="IPR011006">
    <property type="entry name" value="CheY-like_superfamily"/>
</dbReference>
<dbReference type="InterPro" id="IPR001789">
    <property type="entry name" value="Sig_transdc_resp-reg_receiver"/>
</dbReference>
<evidence type="ECO:0000256" key="1">
    <source>
        <dbReference type="ARBA" id="ARBA00022741"/>
    </source>
</evidence>
<dbReference type="EMBL" id="BAABEY010000026">
    <property type="protein sequence ID" value="GAA4442462.1"/>
    <property type="molecule type" value="Genomic_DNA"/>
</dbReference>
<dbReference type="InterPro" id="IPR027417">
    <property type="entry name" value="P-loop_NTPase"/>
</dbReference>
<keyword evidence="7" id="KW-1185">Reference proteome</keyword>
<evidence type="ECO:0000256" key="3">
    <source>
        <dbReference type="PROSITE-ProRule" id="PRU00169"/>
    </source>
</evidence>
<protein>
    <recommendedName>
        <fullName evidence="8">Sigma-54 factor interaction domain-containing protein</fullName>
    </recommendedName>
</protein>
<dbReference type="InterPro" id="IPR025662">
    <property type="entry name" value="Sigma_54_int_dom_ATP-bd_1"/>
</dbReference>
<organism evidence="6 7">
    <name type="scientific">Ravibacter arvi</name>
    <dbReference type="NCBI Taxonomy" id="2051041"/>
    <lineage>
        <taxon>Bacteria</taxon>
        <taxon>Pseudomonadati</taxon>
        <taxon>Bacteroidota</taxon>
        <taxon>Cytophagia</taxon>
        <taxon>Cytophagales</taxon>
        <taxon>Spirosomataceae</taxon>
        <taxon>Ravibacter</taxon>
    </lineage>
</organism>
<accession>A0ABP8M4E8</accession>
<dbReference type="PANTHER" id="PTHR32071">
    <property type="entry name" value="TRANSCRIPTIONAL REGULATORY PROTEIN"/>
    <property type="match status" value="1"/>
</dbReference>
<evidence type="ECO:0000259" key="5">
    <source>
        <dbReference type="PROSITE" id="PS50110"/>
    </source>
</evidence>
<evidence type="ECO:0000313" key="6">
    <source>
        <dbReference type="EMBL" id="GAA4442462.1"/>
    </source>
</evidence>
<keyword evidence="2" id="KW-0067">ATP-binding</keyword>
<evidence type="ECO:0008006" key="8">
    <source>
        <dbReference type="Google" id="ProtNLM"/>
    </source>
</evidence>
<dbReference type="Pfam" id="PF00158">
    <property type="entry name" value="Sigma54_activat"/>
    <property type="match status" value="1"/>
</dbReference>
<dbReference type="PROSITE" id="PS00676">
    <property type="entry name" value="SIGMA54_INTERACT_2"/>
    <property type="match status" value="1"/>
</dbReference>
<dbReference type="PROSITE" id="PS00675">
    <property type="entry name" value="SIGMA54_INTERACT_1"/>
    <property type="match status" value="1"/>
</dbReference>
<dbReference type="PROSITE" id="PS50110">
    <property type="entry name" value="RESPONSE_REGULATORY"/>
    <property type="match status" value="1"/>
</dbReference>
<evidence type="ECO:0000256" key="2">
    <source>
        <dbReference type="ARBA" id="ARBA00022840"/>
    </source>
</evidence>
<comment type="caution">
    <text evidence="3">Lacks conserved residue(s) required for the propagation of feature annotation.</text>
</comment>
<feature type="domain" description="Sigma-54 factor interaction" evidence="4">
    <location>
        <begin position="136"/>
        <end position="268"/>
    </location>
</feature>
<dbReference type="SUPFAM" id="SSF52540">
    <property type="entry name" value="P-loop containing nucleoside triphosphate hydrolases"/>
    <property type="match status" value="1"/>
</dbReference>
<keyword evidence="1" id="KW-0547">Nucleotide-binding</keyword>